<comment type="caution">
    <text evidence="2">The sequence shown here is derived from an EMBL/GenBank/DDBJ whole genome shotgun (WGS) entry which is preliminary data.</text>
</comment>
<dbReference type="PRINTS" id="PR00598">
    <property type="entry name" value="HTHMARR"/>
</dbReference>
<sequence>MTSSWDRLVTLHSRVEQALCRALGPHTLGLSEYRALARLADSPTGELRMQNLAEAIGLNQSSVSRLVARLEQSGLSERTLCEEDRRGIYTTITDYGRERHRAAQPDYESALADALDRAARDPDLAALVAALRPD</sequence>
<dbReference type="RefSeq" id="WP_245931740.1">
    <property type="nucleotide sequence ID" value="NZ_CP154825.1"/>
</dbReference>
<dbReference type="EMBL" id="PTIX01000033">
    <property type="protein sequence ID" value="PPK62751.1"/>
    <property type="molecule type" value="Genomic_DNA"/>
</dbReference>
<dbReference type="GO" id="GO:0006950">
    <property type="term" value="P:response to stress"/>
    <property type="evidence" value="ECO:0007669"/>
    <property type="project" value="TreeGrafter"/>
</dbReference>
<feature type="domain" description="HTH marR-type" evidence="1">
    <location>
        <begin position="1"/>
        <end position="134"/>
    </location>
</feature>
<dbReference type="Proteomes" id="UP000239203">
    <property type="component" value="Unassembled WGS sequence"/>
</dbReference>
<dbReference type="PROSITE" id="PS50995">
    <property type="entry name" value="HTH_MARR_2"/>
    <property type="match status" value="1"/>
</dbReference>
<dbReference type="GO" id="GO:0003700">
    <property type="term" value="F:DNA-binding transcription factor activity"/>
    <property type="evidence" value="ECO:0007669"/>
    <property type="project" value="InterPro"/>
</dbReference>
<evidence type="ECO:0000313" key="3">
    <source>
        <dbReference type="Proteomes" id="UP000239203"/>
    </source>
</evidence>
<accession>A0A2S6GD44</accession>
<evidence type="ECO:0000259" key="1">
    <source>
        <dbReference type="PROSITE" id="PS50995"/>
    </source>
</evidence>
<reference evidence="2 3" key="1">
    <citation type="submission" date="2018-02" db="EMBL/GenBank/DDBJ databases">
        <title>Genomic Encyclopedia of Archaeal and Bacterial Type Strains, Phase II (KMG-II): from individual species to whole genera.</title>
        <authorList>
            <person name="Goeker M."/>
        </authorList>
    </citation>
    <scope>NUCLEOTIDE SEQUENCE [LARGE SCALE GENOMIC DNA]</scope>
    <source>
        <strain evidence="2 3">YU 961-1</strain>
    </source>
</reference>
<name>A0A2S6GD44_9PSEU</name>
<organism evidence="2 3">
    <name type="scientific">Actinokineospora auranticolor</name>
    <dbReference type="NCBI Taxonomy" id="155976"/>
    <lineage>
        <taxon>Bacteria</taxon>
        <taxon>Bacillati</taxon>
        <taxon>Actinomycetota</taxon>
        <taxon>Actinomycetes</taxon>
        <taxon>Pseudonocardiales</taxon>
        <taxon>Pseudonocardiaceae</taxon>
        <taxon>Actinokineospora</taxon>
    </lineage>
</organism>
<protein>
    <submittedName>
        <fullName evidence="2">DNA-binding MarR family transcriptional regulator</fullName>
    </submittedName>
</protein>
<dbReference type="GO" id="GO:0003677">
    <property type="term" value="F:DNA binding"/>
    <property type="evidence" value="ECO:0007669"/>
    <property type="project" value="UniProtKB-KW"/>
</dbReference>
<keyword evidence="2" id="KW-0238">DNA-binding</keyword>
<dbReference type="PANTHER" id="PTHR33164:SF99">
    <property type="entry name" value="MARR FAMILY REGULATORY PROTEIN"/>
    <property type="match status" value="1"/>
</dbReference>
<dbReference type="SMART" id="SM00347">
    <property type="entry name" value="HTH_MARR"/>
    <property type="match status" value="1"/>
</dbReference>
<dbReference type="InterPro" id="IPR039422">
    <property type="entry name" value="MarR/SlyA-like"/>
</dbReference>
<dbReference type="InterPro" id="IPR000835">
    <property type="entry name" value="HTH_MarR-typ"/>
</dbReference>
<dbReference type="SUPFAM" id="SSF46785">
    <property type="entry name" value="Winged helix' DNA-binding domain"/>
    <property type="match status" value="1"/>
</dbReference>
<dbReference type="AlphaFoldDB" id="A0A2S6GD44"/>
<dbReference type="Gene3D" id="1.10.10.10">
    <property type="entry name" value="Winged helix-like DNA-binding domain superfamily/Winged helix DNA-binding domain"/>
    <property type="match status" value="1"/>
</dbReference>
<dbReference type="Pfam" id="PF12802">
    <property type="entry name" value="MarR_2"/>
    <property type="match status" value="1"/>
</dbReference>
<dbReference type="InterPro" id="IPR036388">
    <property type="entry name" value="WH-like_DNA-bd_sf"/>
</dbReference>
<dbReference type="PANTHER" id="PTHR33164">
    <property type="entry name" value="TRANSCRIPTIONAL REGULATOR, MARR FAMILY"/>
    <property type="match status" value="1"/>
</dbReference>
<gene>
    <name evidence="2" type="ORF">CLV40_13317</name>
</gene>
<keyword evidence="3" id="KW-1185">Reference proteome</keyword>
<evidence type="ECO:0000313" key="2">
    <source>
        <dbReference type="EMBL" id="PPK62751.1"/>
    </source>
</evidence>
<dbReference type="InterPro" id="IPR036390">
    <property type="entry name" value="WH_DNA-bd_sf"/>
</dbReference>
<proteinExistence type="predicted"/>